<dbReference type="HOGENOM" id="CLU_1204246_0_0_11"/>
<sequence length="201" mass="20932">MSQSPSSAPSEPQPVEFAPAAAPVREAVTKLGGQPVWLAEPQWPLSRATGAPMRFLGQFSLAGGGLGYLFMTGDDGGVSVDGTWDPEGGENALLVQPGGRLPGFVTVESRAEGPTAGADHLPRPAGEDGTDPDGHAWQFFGGPGIEPRWLQGEETPGDGWSLVVQLDSGRLPFPVDFGDSGVGYAFVAPDAGEGRFLWQCT</sequence>
<organism evidence="2 3">
    <name type="scientific">Streptomyces nodosus</name>
    <dbReference type="NCBI Taxonomy" id="40318"/>
    <lineage>
        <taxon>Bacteria</taxon>
        <taxon>Bacillati</taxon>
        <taxon>Actinomycetota</taxon>
        <taxon>Actinomycetes</taxon>
        <taxon>Kitasatosporales</taxon>
        <taxon>Streptomycetaceae</taxon>
        <taxon>Streptomyces</taxon>
    </lineage>
</organism>
<gene>
    <name evidence="2" type="ORF">SNOD_22380</name>
</gene>
<accession>A0A0B5DQW9</accession>
<dbReference type="EMBL" id="CP009313">
    <property type="protein sequence ID" value="AJE42477.1"/>
    <property type="molecule type" value="Genomic_DNA"/>
</dbReference>
<protein>
    <recommendedName>
        <fullName evidence="4">DUF1963 domain-containing protein</fullName>
    </recommendedName>
</protein>
<keyword evidence="3" id="KW-1185">Reference proteome</keyword>
<evidence type="ECO:0000256" key="1">
    <source>
        <dbReference type="SAM" id="MobiDB-lite"/>
    </source>
</evidence>
<dbReference type="AlphaFoldDB" id="A0A0B5DQW9"/>
<name>A0A0B5DQW9_9ACTN</name>
<feature type="region of interest" description="Disordered" evidence="1">
    <location>
        <begin position="112"/>
        <end position="133"/>
    </location>
</feature>
<reference evidence="2 3" key="2">
    <citation type="journal article" date="2016" name="Appl. Microbiol. Biotechnol.">
        <title>Exploiting the genome sequence of Streptomyces nodosus for enhanced antibiotic production.</title>
        <authorList>
            <person name="Sweeney P."/>
            <person name="Murphy C.D."/>
            <person name="Caffrey P."/>
        </authorList>
    </citation>
    <scope>NUCLEOTIDE SEQUENCE [LARGE SCALE GENOMIC DNA]</scope>
    <source>
        <strain evidence="2 3">ATCC 14899</strain>
    </source>
</reference>
<evidence type="ECO:0008006" key="4">
    <source>
        <dbReference type="Google" id="ProtNLM"/>
    </source>
</evidence>
<evidence type="ECO:0000313" key="3">
    <source>
        <dbReference type="Proteomes" id="UP000031526"/>
    </source>
</evidence>
<reference evidence="3" key="1">
    <citation type="submission" date="2014-09" db="EMBL/GenBank/DDBJ databases">
        <title>Sequence of the Streptomyces nodosus genome.</title>
        <authorList>
            <person name="Sweeney P."/>
            <person name="Stephens N."/>
            <person name="Murphy C."/>
            <person name="Caffrey P."/>
        </authorList>
    </citation>
    <scope>NUCLEOTIDE SEQUENCE [LARGE SCALE GENOMIC DNA]</scope>
    <source>
        <strain evidence="3">ATCC 14899</strain>
    </source>
</reference>
<evidence type="ECO:0000313" key="2">
    <source>
        <dbReference type="EMBL" id="AJE42477.1"/>
    </source>
</evidence>
<dbReference type="Proteomes" id="UP000031526">
    <property type="component" value="Chromosome"/>
</dbReference>
<proteinExistence type="predicted"/>
<dbReference type="STRING" id="40318.SNOD_22380"/>